<protein>
    <recommendedName>
        <fullName evidence="9">Protein-serine/threonine phosphatase</fullName>
    </recommendedName>
</protein>
<evidence type="ECO:0000259" key="6">
    <source>
        <dbReference type="PROSITE" id="PS51746"/>
    </source>
</evidence>
<dbReference type="InterPro" id="IPR001537">
    <property type="entry name" value="SpoU_MeTrfase"/>
</dbReference>
<dbReference type="PROSITE" id="PS51746">
    <property type="entry name" value="PPM_2"/>
    <property type="match status" value="1"/>
</dbReference>
<dbReference type="AlphaFoldDB" id="A0ABD3PDK7"/>
<name>A0ABD3PDK7_9STRA</name>
<evidence type="ECO:0008006" key="9">
    <source>
        <dbReference type="Google" id="ProtNLM"/>
    </source>
</evidence>
<feature type="domain" description="PPM-type phosphatase" evidence="6">
    <location>
        <begin position="355"/>
        <end position="649"/>
    </location>
</feature>
<dbReference type="InterPro" id="IPR001932">
    <property type="entry name" value="PPM-type_phosphatase-like_dom"/>
</dbReference>
<evidence type="ECO:0000313" key="8">
    <source>
        <dbReference type="Proteomes" id="UP001516023"/>
    </source>
</evidence>
<gene>
    <name evidence="7" type="ORF">HJC23_012379</name>
</gene>
<dbReference type="GO" id="GO:0032259">
    <property type="term" value="P:methylation"/>
    <property type="evidence" value="ECO:0007669"/>
    <property type="project" value="UniProtKB-KW"/>
</dbReference>
<evidence type="ECO:0000259" key="5">
    <source>
        <dbReference type="PROSITE" id="PS50020"/>
    </source>
</evidence>
<dbReference type="GO" id="GO:0008168">
    <property type="term" value="F:methyltransferase activity"/>
    <property type="evidence" value="ECO:0007669"/>
    <property type="project" value="UniProtKB-KW"/>
</dbReference>
<dbReference type="InterPro" id="IPR001202">
    <property type="entry name" value="WW_dom"/>
</dbReference>
<accession>A0ABD3PDK7</accession>
<dbReference type="Gene3D" id="3.60.40.10">
    <property type="entry name" value="PPM-type phosphatase domain"/>
    <property type="match status" value="1"/>
</dbReference>
<feature type="chain" id="PRO_5044815122" description="Protein-serine/threonine phosphatase" evidence="4">
    <location>
        <begin position="19"/>
        <end position="1032"/>
    </location>
</feature>
<dbReference type="InterPro" id="IPR036457">
    <property type="entry name" value="PPM-type-like_dom_sf"/>
</dbReference>
<dbReference type="SUPFAM" id="SSF75217">
    <property type="entry name" value="alpha/beta knot"/>
    <property type="match status" value="1"/>
</dbReference>
<evidence type="ECO:0000256" key="2">
    <source>
        <dbReference type="ARBA" id="ARBA00022679"/>
    </source>
</evidence>
<evidence type="ECO:0000313" key="7">
    <source>
        <dbReference type="EMBL" id="KAL3785824.1"/>
    </source>
</evidence>
<dbReference type="PANTHER" id="PTHR12320">
    <property type="entry name" value="PROTEIN PHOSPHATASE 2C"/>
    <property type="match status" value="1"/>
</dbReference>
<feature type="signal peptide" evidence="4">
    <location>
        <begin position="1"/>
        <end position="18"/>
    </location>
</feature>
<dbReference type="Pfam" id="PF00397">
    <property type="entry name" value="WW"/>
    <property type="match status" value="1"/>
</dbReference>
<keyword evidence="2" id="KW-0808">Transferase</keyword>
<keyword evidence="8" id="KW-1185">Reference proteome</keyword>
<reference evidence="7 8" key="1">
    <citation type="journal article" date="2020" name="G3 (Bethesda)">
        <title>Improved Reference Genome for Cyclotella cryptica CCMP332, a Model for Cell Wall Morphogenesis, Salinity Adaptation, and Lipid Production in Diatoms (Bacillariophyta).</title>
        <authorList>
            <person name="Roberts W.R."/>
            <person name="Downey K.M."/>
            <person name="Ruck E.C."/>
            <person name="Traller J.C."/>
            <person name="Alverson A.J."/>
        </authorList>
    </citation>
    <scope>NUCLEOTIDE SEQUENCE [LARGE SCALE GENOMIC DNA]</scope>
    <source>
        <strain evidence="7 8">CCMP332</strain>
    </source>
</reference>
<dbReference type="InterPro" id="IPR029026">
    <property type="entry name" value="tRNA_m1G_MTases_N"/>
</dbReference>
<organism evidence="7 8">
    <name type="scientific">Cyclotella cryptica</name>
    <dbReference type="NCBI Taxonomy" id="29204"/>
    <lineage>
        <taxon>Eukaryota</taxon>
        <taxon>Sar</taxon>
        <taxon>Stramenopiles</taxon>
        <taxon>Ochrophyta</taxon>
        <taxon>Bacillariophyta</taxon>
        <taxon>Coscinodiscophyceae</taxon>
        <taxon>Thalassiosirophycidae</taxon>
        <taxon>Stephanodiscales</taxon>
        <taxon>Stephanodiscaceae</taxon>
        <taxon>Cyclotella</taxon>
    </lineage>
</organism>
<dbReference type="PANTHER" id="PTHR12320:SF1">
    <property type="entry name" value="PROTEIN PHOSPHATASE PTC7 HOMOLOG"/>
    <property type="match status" value="1"/>
</dbReference>
<dbReference type="PROSITE" id="PS50020">
    <property type="entry name" value="WW_DOMAIN_2"/>
    <property type="match status" value="1"/>
</dbReference>
<dbReference type="Proteomes" id="UP001516023">
    <property type="component" value="Unassembled WGS sequence"/>
</dbReference>
<dbReference type="SMART" id="SM00332">
    <property type="entry name" value="PP2Cc"/>
    <property type="match status" value="1"/>
</dbReference>
<keyword evidence="4" id="KW-0732">Signal</keyword>
<sequence>MRTISLTILGILHSPSCAFAPPNRAVCNASPSPFLVSKNIDSSTRSSIRLAAKNDFPTPLATEGDWSAYLDEDTTGFVYYFNGVTGESSWTKPTETFPDVTSDAKTSKEKKKEGGGILGALFGSDRKKSADSPSGTTQQQLLDLEKIASNNDDFLSELDDVIAEAEEAIKIAEDLENEPASKRGGLFSAFGFGKKEATVESLIADVEERTSKIEKAVGGEEKKGLFSSLRFGGSKSNVEKKEEEVTTTAPQPEENVWVEGLKNLFQRTYASFSPPKLKTTPDKKKVVAVEEENAASAASQPKAKVSDSDFLDVIWGAETSARPTLNIAEMMKAFQVQTQETTVVTEQAVEGAKALSLDMAMQVKPHPEKISWGGEDAVFLNGRNFGVFDGVSGAEKVRGKKLYSVSLAESMKKQSLANKSSWTVSEITNCMNEAKEVADAEGTGASTAVVASIGQDNVLRALNLGDSVCLVVRDGAVAARTREIIHYFDCPYQLGGDSPDRPKDGTTLETTIYPGDIIIAGSDGVFDNLSDGDILDLVSGNANVKSNVLAKKICEASRAVSLDYDAVTPYSRAARGRSGYAAYQSGRAAFQHPYSRSASVATCEHRIHRHPQTSATRITRMPMVDSNQLSPISSYKVGDDDKTILTKEVASTSAVGPAKHVKPTNEHNPSPLAGIPIGPVFGSVPGEEPGSSNHEKTKRQPVVIRYMYEGGHIAQGRLCHIFPSADDDSFVITVPRLIATLIEDGVDMDTFYACAYETSSSDGGWMPLEKGGRWQNPFDQCGGWKHEDSDSGIFFPLAIMDDGDGGSVVSSRRIDVKLFRRPRLPSQMDQITINVSNENPFNPSNDRTMEHSLDALQCISSSVPAGKVPIEGYFGIGILQPKTSSNIGTLLRSAYQLGASIVYTIGGRYKPNSTDTLNVPARIPLVELNDWNAFVESSPRSAVWVVIEMGGTPLSQFRHPRNAIYILGSEDHGVPKSVLRGCREVVSLEAEEYGSYNVAVAGSIVMYDRMVKMRRGEKSEKETESTCGDDEL</sequence>
<dbReference type="CDD" id="cd18098">
    <property type="entry name" value="SpoU-like"/>
    <property type="match status" value="1"/>
</dbReference>
<dbReference type="Pfam" id="PF00588">
    <property type="entry name" value="SpoU_methylase"/>
    <property type="match status" value="1"/>
</dbReference>
<dbReference type="SMART" id="SM00456">
    <property type="entry name" value="WW"/>
    <property type="match status" value="1"/>
</dbReference>
<dbReference type="SUPFAM" id="SSF81606">
    <property type="entry name" value="PP2C-like"/>
    <property type="match status" value="1"/>
</dbReference>
<feature type="region of interest" description="Disordered" evidence="3">
    <location>
        <begin position="99"/>
        <end position="138"/>
    </location>
</feature>
<comment type="caution">
    <text evidence="7">The sequence shown here is derived from an EMBL/GenBank/DDBJ whole genome shotgun (WGS) entry which is preliminary data.</text>
</comment>
<dbReference type="Gene3D" id="3.40.1280.10">
    <property type="match status" value="1"/>
</dbReference>
<proteinExistence type="predicted"/>
<dbReference type="InterPro" id="IPR029028">
    <property type="entry name" value="Alpha/beta_knot_MTases"/>
</dbReference>
<feature type="domain" description="WW" evidence="5">
    <location>
        <begin position="60"/>
        <end position="95"/>
    </location>
</feature>
<dbReference type="EMBL" id="JABMIG020000208">
    <property type="protein sequence ID" value="KAL3785824.1"/>
    <property type="molecule type" value="Genomic_DNA"/>
</dbReference>
<dbReference type="InterPro" id="IPR036020">
    <property type="entry name" value="WW_dom_sf"/>
</dbReference>
<dbReference type="Gene3D" id="2.20.70.10">
    <property type="match status" value="1"/>
</dbReference>
<feature type="compositionally biased region" description="Basic and acidic residues" evidence="3">
    <location>
        <begin position="105"/>
        <end position="114"/>
    </location>
</feature>
<keyword evidence="1" id="KW-0489">Methyltransferase</keyword>
<dbReference type="InterPro" id="IPR039123">
    <property type="entry name" value="PPTC7"/>
</dbReference>
<evidence type="ECO:0000256" key="4">
    <source>
        <dbReference type="SAM" id="SignalP"/>
    </source>
</evidence>
<dbReference type="CDD" id="cd00201">
    <property type="entry name" value="WW"/>
    <property type="match status" value="1"/>
</dbReference>
<evidence type="ECO:0000256" key="1">
    <source>
        <dbReference type="ARBA" id="ARBA00022603"/>
    </source>
</evidence>
<evidence type="ECO:0000256" key="3">
    <source>
        <dbReference type="SAM" id="MobiDB-lite"/>
    </source>
</evidence>
<dbReference type="SUPFAM" id="SSF51045">
    <property type="entry name" value="WW domain"/>
    <property type="match status" value="1"/>
</dbReference>